<feature type="domain" description="F-box" evidence="1">
    <location>
        <begin position="14"/>
        <end position="67"/>
    </location>
</feature>
<dbReference type="Proteomes" id="UP000242715">
    <property type="component" value="Unassembled WGS sequence"/>
</dbReference>
<evidence type="ECO:0000313" key="2">
    <source>
        <dbReference type="EMBL" id="GAU49556.1"/>
    </source>
</evidence>
<accession>A0A2Z6P1G0</accession>
<proteinExistence type="predicted"/>
<keyword evidence="3" id="KW-1185">Reference proteome</keyword>
<evidence type="ECO:0000313" key="3">
    <source>
        <dbReference type="Proteomes" id="UP000242715"/>
    </source>
</evidence>
<dbReference type="InterPro" id="IPR001810">
    <property type="entry name" value="F-box_dom"/>
</dbReference>
<dbReference type="InterPro" id="IPR032675">
    <property type="entry name" value="LRR_dom_sf"/>
</dbReference>
<dbReference type="PROSITE" id="PS50181">
    <property type="entry name" value="FBOX"/>
    <property type="match status" value="1"/>
</dbReference>
<dbReference type="PANTHER" id="PTHR31639">
    <property type="entry name" value="F-BOX PROTEIN-LIKE"/>
    <property type="match status" value="1"/>
</dbReference>
<gene>
    <name evidence="2" type="ORF">TSUD_242890</name>
</gene>
<evidence type="ECO:0000259" key="1">
    <source>
        <dbReference type="PROSITE" id="PS50181"/>
    </source>
</evidence>
<dbReference type="Pfam" id="PF24758">
    <property type="entry name" value="LRR_At5g56370"/>
    <property type="match status" value="1"/>
</dbReference>
<dbReference type="PANTHER" id="PTHR31639:SF237">
    <property type="entry name" value="F-BOX DOMAIN-CONTAINING PROTEIN"/>
    <property type="match status" value="1"/>
</dbReference>
<organism evidence="2 3">
    <name type="scientific">Trifolium subterraneum</name>
    <name type="common">Subterranean clover</name>
    <dbReference type="NCBI Taxonomy" id="3900"/>
    <lineage>
        <taxon>Eukaryota</taxon>
        <taxon>Viridiplantae</taxon>
        <taxon>Streptophyta</taxon>
        <taxon>Embryophyta</taxon>
        <taxon>Tracheophyta</taxon>
        <taxon>Spermatophyta</taxon>
        <taxon>Magnoliopsida</taxon>
        <taxon>eudicotyledons</taxon>
        <taxon>Gunneridae</taxon>
        <taxon>Pentapetalae</taxon>
        <taxon>rosids</taxon>
        <taxon>fabids</taxon>
        <taxon>Fabales</taxon>
        <taxon>Fabaceae</taxon>
        <taxon>Papilionoideae</taxon>
        <taxon>50 kb inversion clade</taxon>
        <taxon>NPAAA clade</taxon>
        <taxon>Hologalegina</taxon>
        <taxon>IRL clade</taxon>
        <taxon>Trifolieae</taxon>
        <taxon>Trifolium</taxon>
    </lineage>
</organism>
<dbReference type="Gene3D" id="3.80.10.10">
    <property type="entry name" value="Ribonuclease Inhibitor"/>
    <property type="match status" value="1"/>
</dbReference>
<dbReference type="AlphaFoldDB" id="A0A2Z6P1G0"/>
<sequence>MTLSNKKANCADHIDRISDLPCNVIDGILKHLNIQELVCTSLLSRKWRYVWNTVPDLGFCEDFFCRFEHLDDPSPEICRIITEVLFQHNGPIYSFTLDIPSFSNILITAEYFNKWILFLSRRGIKGLAIFNFGIFCNKMPSHVFSCQELTHLLFSGFNVSVPPNFCGLKRLLVLHLQHNTYEFSALETLISGCPLLKELSIELFGDIKSICLNKAKNLIDLQLTVNQESVSGLIKSLPNIQRLIRLLQDIVSPSHLISLKYLKLEDVNLDERGELLYIVSILKSASNLVELVIESNVIKVEQEPYQLEELERNSCCFSQLQTVIIRVGTTDFKHAMSLIRRAVEHFTKLATYGTSITKSTG</sequence>
<dbReference type="InterPro" id="IPR036047">
    <property type="entry name" value="F-box-like_dom_sf"/>
</dbReference>
<dbReference type="Pfam" id="PF00646">
    <property type="entry name" value="F-box"/>
    <property type="match status" value="1"/>
</dbReference>
<dbReference type="SUPFAM" id="SSF81383">
    <property type="entry name" value="F-box domain"/>
    <property type="match status" value="1"/>
</dbReference>
<dbReference type="OrthoDB" id="1427035at2759"/>
<dbReference type="EMBL" id="DF974586">
    <property type="protein sequence ID" value="GAU49556.1"/>
    <property type="molecule type" value="Genomic_DNA"/>
</dbReference>
<dbReference type="Gene3D" id="1.20.1280.50">
    <property type="match status" value="1"/>
</dbReference>
<name>A0A2Z6P1G0_TRISU</name>
<protein>
    <recommendedName>
        <fullName evidence="1">F-box domain-containing protein</fullName>
    </recommendedName>
</protein>
<dbReference type="SUPFAM" id="SSF52047">
    <property type="entry name" value="RNI-like"/>
    <property type="match status" value="1"/>
</dbReference>
<dbReference type="InterPro" id="IPR055411">
    <property type="entry name" value="LRR_FXL15/At3g58940/PEG3-like"/>
</dbReference>
<reference evidence="3" key="1">
    <citation type="journal article" date="2017" name="Front. Plant Sci.">
        <title>Climate Clever Clovers: New Paradigm to Reduce the Environmental Footprint of Ruminants by Breeding Low Methanogenic Forages Utilizing Haplotype Variation.</title>
        <authorList>
            <person name="Kaur P."/>
            <person name="Appels R."/>
            <person name="Bayer P.E."/>
            <person name="Keeble-Gagnere G."/>
            <person name="Wang J."/>
            <person name="Hirakawa H."/>
            <person name="Shirasawa K."/>
            <person name="Vercoe P."/>
            <person name="Stefanova K."/>
            <person name="Durmic Z."/>
            <person name="Nichols P."/>
            <person name="Revell C."/>
            <person name="Isobe S.N."/>
            <person name="Edwards D."/>
            <person name="Erskine W."/>
        </authorList>
    </citation>
    <scope>NUCLEOTIDE SEQUENCE [LARGE SCALE GENOMIC DNA]</scope>
    <source>
        <strain evidence="3">cv. Daliak</strain>
    </source>
</reference>